<feature type="transmembrane region" description="Helical" evidence="1">
    <location>
        <begin position="67"/>
        <end position="92"/>
    </location>
</feature>
<sequence length="214" mass="24000">MASASPELELFVREALMRGHSRQQVNQALLAAGWSDQQIRGVLDGWAQVDFALPVPRPRASLSAREAFLYLVLFSTLYFFTWNLGSLLFQLIEYALPDPADADWQLVRLGGGIRWAISALLIAFPVFVFVARNVSRDVERNPIKRLSPVRRWLTYLTLFVAATVLIGDLTALVFNLLGGDLSLRFVLKVLVVGAIAGTVFGYYLWDLRQEEVEA</sequence>
<evidence type="ECO:0000313" key="4">
    <source>
        <dbReference type="Proteomes" id="UP000050864"/>
    </source>
</evidence>
<comment type="caution">
    <text evidence="3">The sequence shown here is derived from an EMBL/GenBank/DDBJ whole genome shotgun (WGS) entry which is preliminary data.</text>
</comment>
<dbReference type="AlphaFoldDB" id="A0A0R0CA27"/>
<feature type="transmembrane region" description="Helical" evidence="1">
    <location>
        <begin position="185"/>
        <end position="205"/>
    </location>
</feature>
<protein>
    <recommendedName>
        <fullName evidence="2">DUF5671 domain-containing protein</fullName>
    </recommendedName>
</protein>
<reference evidence="3 4" key="1">
    <citation type="submission" date="2015-05" db="EMBL/GenBank/DDBJ databases">
        <title>Genome sequencing and analysis of members of genus Stenotrophomonas.</title>
        <authorList>
            <person name="Patil P.P."/>
            <person name="Midha S."/>
            <person name="Patil P.B."/>
        </authorList>
    </citation>
    <scope>NUCLEOTIDE SEQUENCE [LARGE SCALE GENOMIC DNA]</scope>
    <source>
        <strain evidence="3 4">DSM 18929</strain>
    </source>
</reference>
<dbReference type="EMBL" id="LDJI01000029">
    <property type="protein sequence ID" value="KRG62724.1"/>
    <property type="molecule type" value="Genomic_DNA"/>
</dbReference>
<feature type="domain" description="DUF5671" evidence="2">
    <location>
        <begin position="66"/>
        <end position="202"/>
    </location>
</feature>
<dbReference type="STRING" id="405444.ABB26_15730"/>
<accession>A0A0R0CA27</accession>
<feature type="transmembrane region" description="Helical" evidence="1">
    <location>
        <begin position="152"/>
        <end position="173"/>
    </location>
</feature>
<gene>
    <name evidence="3" type="ORF">ABB26_15730</name>
</gene>
<dbReference type="PATRIC" id="fig|405444.3.peg.2258"/>
<evidence type="ECO:0000256" key="1">
    <source>
        <dbReference type="SAM" id="Phobius"/>
    </source>
</evidence>
<name>A0A0R0CA27_9GAMM</name>
<dbReference type="Pfam" id="PF18920">
    <property type="entry name" value="DUF5671"/>
    <property type="match status" value="1"/>
</dbReference>
<dbReference type="InterPro" id="IPR043728">
    <property type="entry name" value="DUF5671"/>
</dbReference>
<keyword evidence="1" id="KW-0472">Membrane</keyword>
<proteinExistence type="predicted"/>
<evidence type="ECO:0000313" key="3">
    <source>
        <dbReference type="EMBL" id="KRG62724.1"/>
    </source>
</evidence>
<organism evidence="3 4">
    <name type="scientific">Stenotrophomonas humi</name>
    <dbReference type="NCBI Taxonomy" id="405444"/>
    <lineage>
        <taxon>Bacteria</taxon>
        <taxon>Pseudomonadati</taxon>
        <taxon>Pseudomonadota</taxon>
        <taxon>Gammaproteobacteria</taxon>
        <taxon>Lysobacterales</taxon>
        <taxon>Lysobacteraceae</taxon>
        <taxon>Stenotrophomonas</taxon>
    </lineage>
</organism>
<feature type="transmembrane region" description="Helical" evidence="1">
    <location>
        <begin position="112"/>
        <end position="131"/>
    </location>
</feature>
<keyword evidence="4" id="KW-1185">Reference proteome</keyword>
<evidence type="ECO:0000259" key="2">
    <source>
        <dbReference type="Pfam" id="PF18920"/>
    </source>
</evidence>
<dbReference type="Proteomes" id="UP000050864">
    <property type="component" value="Unassembled WGS sequence"/>
</dbReference>
<keyword evidence="1" id="KW-0812">Transmembrane</keyword>
<dbReference type="OrthoDB" id="529444at2"/>
<dbReference type="RefSeq" id="WP_057635641.1">
    <property type="nucleotide sequence ID" value="NZ_LDJI01000029.1"/>
</dbReference>
<keyword evidence="1" id="KW-1133">Transmembrane helix</keyword>